<proteinExistence type="predicted"/>
<feature type="transmembrane region" description="Helical" evidence="1">
    <location>
        <begin position="156"/>
        <end position="175"/>
    </location>
</feature>
<reference evidence="2 3" key="2">
    <citation type="journal article" date="2016" name="Genome Announc.">
        <title>Draft Genome Sequence of a Versatile Hydrocarbon-Degrading Bacterium, Rhodococcus pyridinivorans Strain KG-16, Collected from Oil Fields in India.</title>
        <authorList>
            <person name="Aggarwal R.K."/>
            <person name="Dawar C."/>
            <person name="Phanindranath R."/>
            <person name="Mutnuri L."/>
            <person name="Dayal A.M."/>
        </authorList>
    </citation>
    <scope>NUCLEOTIDE SEQUENCE [LARGE SCALE GENOMIC DNA]</scope>
    <source>
        <strain evidence="2 3">KG-16</strain>
    </source>
</reference>
<evidence type="ECO:0000313" key="3">
    <source>
        <dbReference type="Proteomes" id="UP000053060"/>
    </source>
</evidence>
<organism evidence="2 3">
    <name type="scientific">Rhodococcus pyridinivorans KG-16</name>
    <dbReference type="NCBI Taxonomy" id="1441730"/>
    <lineage>
        <taxon>Bacteria</taxon>
        <taxon>Bacillati</taxon>
        <taxon>Actinomycetota</taxon>
        <taxon>Actinomycetes</taxon>
        <taxon>Mycobacteriales</taxon>
        <taxon>Nocardiaceae</taxon>
        <taxon>Rhodococcus</taxon>
    </lineage>
</organism>
<dbReference type="EMBL" id="AZXY01000019">
    <property type="protein sequence ID" value="KSZ56218.1"/>
    <property type="molecule type" value="Genomic_DNA"/>
</dbReference>
<evidence type="ECO:0000256" key="1">
    <source>
        <dbReference type="SAM" id="Phobius"/>
    </source>
</evidence>
<dbReference type="Pfam" id="PF07098">
    <property type="entry name" value="DUF1360"/>
    <property type="match status" value="1"/>
</dbReference>
<sequence length="183" mass="19447">MRTPEAPSTVRENAERAVDAVQDEADTYRNGEDRPLGGYAVLMSVYLTTVGTLGAVAAKRGRPMPRPDAGDLVVTALASHKISRIVSKAAVTSPVRAPFTKFDGPGGPAEVMEAPRRSSRIRHALGELLACPFCLDLWVVTALVFGRVYAPNLTRLVAGSFAALTGADFLHLAYAKAQQIAEG</sequence>
<feature type="transmembrane region" description="Helical" evidence="1">
    <location>
        <begin position="125"/>
        <end position="150"/>
    </location>
</feature>
<dbReference type="RefSeq" id="WP_060654785.1">
    <property type="nucleotide sequence ID" value="NZ_AZXY01000019.1"/>
</dbReference>
<evidence type="ECO:0000313" key="2">
    <source>
        <dbReference type="EMBL" id="KSZ56218.1"/>
    </source>
</evidence>
<dbReference type="PATRIC" id="fig|1441730.3.peg.5086"/>
<gene>
    <name evidence="2" type="ORF">Z045_24210</name>
</gene>
<keyword evidence="1" id="KW-0472">Membrane</keyword>
<reference evidence="3" key="1">
    <citation type="submission" date="2015-01" db="EMBL/GenBank/DDBJ databases">
        <title>Draft genome sequence of Rhodococcus pyridinivorans strain KG-16, a hydrocarbon-degrading bacterium.</title>
        <authorList>
            <person name="Aggarwal R.K."/>
            <person name="Dawar C."/>
        </authorList>
    </citation>
    <scope>NUCLEOTIDE SEQUENCE [LARGE SCALE GENOMIC DNA]</scope>
    <source>
        <strain evidence="3">KG-16</strain>
    </source>
</reference>
<feature type="transmembrane region" description="Helical" evidence="1">
    <location>
        <begin position="36"/>
        <end position="58"/>
    </location>
</feature>
<evidence type="ECO:0008006" key="4">
    <source>
        <dbReference type="Google" id="ProtNLM"/>
    </source>
</evidence>
<protein>
    <recommendedName>
        <fullName evidence="4">DUF1360 domain-containing protein</fullName>
    </recommendedName>
</protein>
<name>A0A0V9UDR1_9NOCA</name>
<keyword evidence="1" id="KW-0812">Transmembrane</keyword>
<dbReference type="AlphaFoldDB" id="A0A0V9UDR1"/>
<accession>A0A0V9UDR1</accession>
<dbReference type="InterPro" id="IPR010773">
    <property type="entry name" value="Mycophage_PG1_Gp7"/>
</dbReference>
<keyword evidence="1" id="KW-1133">Transmembrane helix</keyword>
<dbReference type="Proteomes" id="UP000053060">
    <property type="component" value="Unassembled WGS sequence"/>
</dbReference>
<comment type="caution">
    <text evidence="2">The sequence shown here is derived from an EMBL/GenBank/DDBJ whole genome shotgun (WGS) entry which is preliminary data.</text>
</comment>